<organism evidence="1">
    <name type="scientific">Arundo donax</name>
    <name type="common">Giant reed</name>
    <name type="synonym">Donax arundinaceus</name>
    <dbReference type="NCBI Taxonomy" id="35708"/>
    <lineage>
        <taxon>Eukaryota</taxon>
        <taxon>Viridiplantae</taxon>
        <taxon>Streptophyta</taxon>
        <taxon>Embryophyta</taxon>
        <taxon>Tracheophyta</taxon>
        <taxon>Spermatophyta</taxon>
        <taxon>Magnoliopsida</taxon>
        <taxon>Liliopsida</taxon>
        <taxon>Poales</taxon>
        <taxon>Poaceae</taxon>
        <taxon>PACMAD clade</taxon>
        <taxon>Arundinoideae</taxon>
        <taxon>Arundineae</taxon>
        <taxon>Arundo</taxon>
    </lineage>
</organism>
<proteinExistence type="predicted"/>
<reference evidence="1" key="2">
    <citation type="journal article" date="2015" name="Data Brief">
        <title>Shoot transcriptome of the giant reed, Arundo donax.</title>
        <authorList>
            <person name="Barrero R.A."/>
            <person name="Guerrero F.D."/>
            <person name="Moolhuijzen P."/>
            <person name="Goolsby J.A."/>
            <person name="Tidwell J."/>
            <person name="Bellgard S.E."/>
            <person name="Bellgard M.I."/>
        </authorList>
    </citation>
    <scope>NUCLEOTIDE SEQUENCE</scope>
    <source>
        <tissue evidence="1">Shoot tissue taken approximately 20 cm above the soil surface</tissue>
    </source>
</reference>
<sequence>MAGGARVHLPALSLSLLLSLGLSLFLTLFARSPFSSSSSTAQGDRIRRRLLALGLGEPLPCHSTFSSLPFLSWLLPQTATASGRRHWRLAPSPFSGPCRIWGWGISP</sequence>
<dbReference type="EMBL" id="GBRH01208544">
    <property type="protein sequence ID" value="JAD89351.1"/>
    <property type="molecule type" value="Transcribed_RNA"/>
</dbReference>
<name>A0A0A9DNG1_ARUDO</name>
<protein>
    <submittedName>
        <fullName evidence="1">Uncharacterized protein</fullName>
    </submittedName>
</protein>
<accession>A0A0A9DNG1</accession>
<evidence type="ECO:0000313" key="1">
    <source>
        <dbReference type="EMBL" id="JAD89351.1"/>
    </source>
</evidence>
<dbReference type="AlphaFoldDB" id="A0A0A9DNG1"/>
<reference evidence="1" key="1">
    <citation type="submission" date="2014-09" db="EMBL/GenBank/DDBJ databases">
        <authorList>
            <person name="Magalhaes I.L.F."/>
            <person name="Oliveira U."/>
            <person name="Santos F.R."/>
            <person name="Vidigal T.H.D.A."/>
            <person name="Brescovit A.D."/>
            <person name="Santos A.J."/>
        </authorList>
    </citation>
    <scope>NUCLEOTIDE SEQUENCE</scope>
    <source>
        <tissue evidence="1">Shoot tissue taken approximately 20 cm above the soil surface</tissue>
    </source>
</reference>